<evidence type="ECO:0000313" key="4">
    <source>
        <dbReference type="EMBL" id="GAC56789.1"/>
    </source>
</evidence>
<dbReference type="InterPro" id="IPR020904">
    <property type="entry name" value="Sc_DH/Rdtase_CS"/>
</dbReference>
<dbReference type="STRING" id="1121927.GOHSU_13_00110"/>
<protein>
    <submittedName>
        <fullName evidence="4">Putative oxidoreductase</fullName>
    </submittedName>
</protein>
<evidence type="ECO:0000256" key="3">
    <source>
        <dbReference type="SAM" id="MobiDB-lite"/>
    </source>
</evidence>
<dbReference type="PANTHER" id="PTHR48107">
    <property type="entry name" value="NADPH-DEPENDENT ALDEHYDE REDUCTASE-LIKE PROTEIN, CHLOROPLASTIC-RELATED"/>
    <property type="match status" value="1"/>
</dbReference>
<comment type="similarity">
    <text evidence="1">Belongs to the short-chain dehydrogenases/reductases (SDR) family.</text>
</comment>
<dbReference type="InterPro" id="IPR002347">
    <property type="entry name" value="SDR_fam"/>
</dbReference>
<evidence type="ECO:0000256" key="1">
    <source>
        <dbReference type="ARBA" id="ARBA00006484"/>
    </source>
</evidence>
<dbReference type="PRINTS" id="PR00081">
    <property type="entry name" value="GDHRDH"/>
</dbReference>
<dbReference type="PANTHER" id="PTHR48107:SF16">
    <property type="entry name" value="NADPH-DEPENDENT ALDEHYDE REDUCTASE 1, CHLOROPLASTIC"/>
    <property type="match status" value="1"/>
</dbReference>
<dbReference type="GO" id="GO:0016614">
    <property type="term" value="F:oxidoreductase activity, acting on CH-OH group of donors"/>
    <property type="evidence" value="ECO:0007669"/>
    <property type="project" value="UniProtKB-ARBA"/>
</dbReference>
<dbReference type="AlphaFoldDB" id="L7L773"/>
<keyword evidence="5" id="KW-1185">Reference proteome</keyword>
<dbReference type="OrthoDB" id="9809287at2"/>
<evidence type="ECO:0000256" key="2">
    <source>
        <dbReference type="ARBA" id="ARBA00023002"/>
    </source>
</evidence>
<dbReference type="Gene3D" id="3.40.50.720">
    <property type="entry name" value="NAD(P)-binding Rossmann-like Domain"/>
    <property type="match status" value="1"/>
</dbReference>
<comment type="caution">
    <text evidence="4">The sequence shown here is derived from an EMBL/GenBank/DDBJ whole genome shotgun (WGS) entry which is preliminary data.</text>
</comment>
<dbReference type="SUPFAM" id="SSF51735">
    <property type="entry name" value="NAD(P)-binding Rossmann-fold domains"/>
    <property type="match status" value="1"/>
</dbReference>
<accession>L7L773</accession>
<dbReference type="PRINTS" id="PR00080">
    <property type="entry name" value="SDRFAMILY"/>
</dbReference>
<feature type="compositionally biased region" description="Polar residues" evidence="3">
    <location>
        <begin position="1"/>
        <end position="11"/>
    </location>
</feature>
<name>L7L773_9ACTN</name>
<reference evidence="4 5" key="1">
    <citation type="submission" date="2012-12" db="EMBL/GenBank/DDBJ databases">
        <title>Whole genome shotgun sequence of Gordonia hirsuta NBRC 16056.</title>
        <authorList>
            <person name="Isaki-Nakamura S."/>
            <person name="Hosoyama A."/>
            <person name="Tsuchikane K."/>
            <person name="Katsumata H."/>
            <person name="Baba S."/>
            <person name="Yamazaki S."/>
            <person name="Fujita N."/>
        </authorList>
    </citation>
    <scope>NUCLEOTIDE SEQUENCE [LARGE SCALE GENOMIC DNA]</scope>
    <source>
        <strain evidence="4 5">NBRC 16056</strain>
    </source>
</reference>
<sequence>MDSSDEYTANDQLPGPNSPGASDRHPAENIDYPGPTDQMAQTPRDEMRDYSGSGLLAGKRALITGGDSGIGRAVAVALAKEGADVAVAYLSEREDGDAAHTVGLIQAQGCAALSIRGDLADPENCRRAVEETAAAFGGLDVLINNVAFQSPVDDFLELQPTQWARTFAVNIDSYFHTTRAAVPYLTPGGVIINTGSVNGLRGNKQLIDYAATKGAVHVLTFSLAKALLDRRIRVNCVAPGPVWTPLIPATLPADQVADFGSQAPYGRAAEPDEIAPSYVFFASDRLSSYYTGEVLAPIGGETLPG</sequence>
<proteinExistence type="inferred from homology"/>
<dbReference type="Proteomes" id="UP000053405">
    <property type="component" value="Unassembled WGS sequence"/>
</dbReference>
<gene>
    <name evidence="4" type="ORF">GOHSU_13_00110</name>
</gene>
<dbReference type="InterPro" id="IPR036291">
    <property type="entry name" value="NAD(P)-bd_dom_sf"/>
</dbReference>
<dbReference type="FunFam" id="3.40.50.720:FF:000084">
    <property type="entry name" value="Short-chain dehydrogenase reductase"/>
    <property type="match status" value="1"/>
</dbReference>
<keyword evidence="2" id="KW-0560">Oxidoreductase</keyword>
<dbReference type="PROSITE" id="PS00061">
    <property type="entry name" value="ADH_SHORT"/>
    <property type="match status" value="1"/>
</dbReference>
<organism evidence="4 5">
    <name type="scientific">Gordonia hirsuta DSM 44140 = NBRC 16056</name>
    <dbReference type="NCBI Taxonomy" id="1121927"/>
    <lineage>
        <taxon>Bacteria</taxon>
        <taxon>Bacillati</taxon>
        <taxon>Actinomycetota</taxon>
        <taxon>Actinomycetes</taxon>
        <taxon>Mycobacteriales</taxon>
        <taxon>Gordoniaceae</taxon>
        <taxon>Gordonia</taxon>
    </lineage>
</organism>
<evidence type="ECO:0000313" key="5">
    <source>
        <dbReference type="Proteomes" id="UP000053405"/>
    </source>
</evidence>
<feature type="region of interest" description="Disordered" evidence="3">
    <location>
        <begin position="1"/>
        <end position="51"/>
    </location>
</feature>
<dbReference type="eggNOG" id="COG1028">
    <property type="taxonomic scope" value="Bacteria"/>
</dbReference>
<dbReference type="Pfam" id="PF13561">
    <property type="entry name" value="adh_short_C2"/>
    <property type="match status" value="1"/>
</dbReference>
<dbReference type="EMBL" id="BANT01000013">
    <property type="protein sequence ID" value="GAC56789.1"/>
    <property type="molecule type" value="Genomic_DNA"/>
</dbReference>